<proteinExistence type="predicted"/>
<evidence type="ECO:0000313" key="2">
    <source>
        <dbReference type="EMBL" id="EJK57699.1"/>
    </source>
</evidence>
<sequence>MADLALYDRHVRGGRGPGRGSGALAVKGLVELTLLSDLEMSFFRRGSRTLVVEKGWEGSGQDPALHLFRQRNNLSFGRERKVFALQPFLLTPANPATTTQQQQQQERINAGPEERNRGFRSPERKKEREGRFRQLSNHTKLSTGLLGPRGWAPSRGNTPSAGGSRIRKELKPADGAGEYIEEAAFVGDIVESVRTRRHRSTCLAEHCSDCDICDRLEPRSPLTSRPRRGYGRAKAVLARLEPRSSIVDQSASTAAGRLNLIEYPVQAGRQQPLPHPGEGGGLTRRARPLSTVSLASPSPHAADGSQRLFR</sequence>
<gene>
    <name evidence="2" type="ORF">THAOC_22223</name>
</gene>
<keyword evidence="3" id="KW-1185">Reference proteome</keyword>
<feature type="compositionally biased region" description="Basic and acidic residues" evidence="1">
    <location>
        <begin position="112"/>
        <end position="132"/>
    </location>
</feature>
<feature type="region of interest" description="Disordered" evidence="1">
    <location>
        <begin position="93"/>
        <end position="167"/>
    </location>
</feature>
<evidence type="ECO:0000256" key="1">
    <source>
        <dbReference type="SAM" id="MobiDB-lite"/>
    </source>
</evidence>
<dbReference type="Proteomes" id="UP000266841">
    <property type="component" value="Unassembled WGS sequence"/>
</dbReference>
<dbReference type="AlphaFoldDB" id="K0RZ51"/>
<comment type="caution">
    <text evidence="2">The sequence shown here is derived from an EMBL/GenBank/DDBJ whole genome shotgun (WGS) entry which is preliminary data.</text>
</comment>
<organism evidence="2 3">
    <name type="scientific">Thalassiosira oceanica</name>
    <name type="common">Marine diatom</name>
    <dbReference type="NCBI Taxonomy" id="159749"/>
    <lineage>
        <taxon>Eukaryota</taxon>
        <taxon>Sar</taxon>
        <taxon>Stramenopiles</taxon>
        <taxon>Ochrophyta</taxon>
        <taxon>Bacillariophyta</taxon>
        <taxon>Coscinodiscophyceae</taxon>
        <taxon>Thalassiosirophycidae</taxon>
        <taxon>Thalassiosirales</taxon>
        <taxon>Thalassiosiraceae</taxon>
        <taxon>Thalassiosira</taxon>
    </lineage>
</organism>
<name>K0RZ51_THAOC</name>
<feature type="region of interest" description="Disordered" evidence="1">
    <location>
        <begin position="267"/>
        <end position="310"/>
    </location>
</feature>
<dbReference type="EMBL" id="AGNL01027263">
    <property type="protein sequence ID" value="EJK57699.1"/>
    <property type="molecule type" value="Genomic_DNA"/>
</dbReference>
<protein>
    <submittedName>
        <fullName evidence="2">Uncharacterized protein</fullName>
    </submittedName>
</protein>
<accession>K0RZ51</accession>
<evidence type="ECO:0000313" key="3">
    <source>
        <dbReference type="Proteomes" id="UP000266841"/>
    </source>
</evidence>
<reference evidence="2 3" key="1">
    <citation type="journal article" date="2012" name="Genome Biol.">
        <title>Genome and low-iron response of an oceanic diatom adapted to chronic iron limitation.</title>
        <authorList>
            <person name="Lommer M."/>
            <person name="Specht M."/>
            <person name="Roy A.S."/>
            <person name="Kraemer L."/>
            <person name="Andreson R."/>
            <person name="Gutowska M.A."/>
            <person name="Wolf J."/>
            <person name="Bergner S.V."/>
            <person name="Schilhabel M.B."/>
            <person name="Klostermeier U.C."/>
            <person name="Beiko R.G."/>
            <person name="Rosenstiel P."/>
            <person name="Hippler M."/>
            <person name="Laroche J."/>
        </authorList>
    </citation>
    <scope>NUCLEOTIDE SEQUENCE [LARGE SCALE GENOMIC DNA]</scope>
    <source>
        <strain evidence="2 3">CCMP1005</strain>
    </source>
</reference>